<dbReference type="EMBL" id="JAVXUP010000439">
    <property type="protein sequence ID" value="KAK3027858.1"/>
    <property type="molecule type" value="Genomic_DNA"/>
</dbReference>
<dbReference type="PANTHER" id="PTHR47481:SF36">
    <property type="entry name" value="CCHC-TYPE DOMAIN-CONTAINING PROTEIN"/>
    <property type="match status" value="1"/>
</dbReference>
<dbReference type="AlphaFoldDB" id="A0AA88WIN5"/>
<proteinExistence type="predicted"/>
<dbReference type="Proteomes" id="UP001188597">
    <property type="component" value="Unassembled WGS sequence"/>
</dbReference>
<protein>
    <recommendedName>
        <fullName evidence="1">DUF4219 domain-containing protein</fullName>
    </recommendedName>
</protein>
<name>A0AA88WIN5_9ASTE</name>
<dbReference type="PANTHER" id="PTHR47481">
    <property type="match status" value="1"/>
</dbReference>
<dbReference type="InterPro" id="IPR025314">
    <property type="entry name" value="DUF4219"/>
</dbReference>
<sequence>MEFANSVGGIEKLTYTNYNDWKSCLESYLQGQDLWDVINGADTTPPNAASESAKVLRKWKIKTGKALFVLKASTQKDLLDHIRDAKIS</sequence>
<evidence type="ECO:0000259" key="1">
    <source>
        <dbReference type="Pfam" id="PF13961"/>
    </source>
</evidence>
<reference evidence="2" key="1">
    <citation type="submission" date="2022-12" db="EMBL/GenBank/DDBJ databases">
        <title>Draft genome assemblies for two species of Escallonia (Escalloniales).</title>
        <authorList>
            <person name="Chanderbali A."/>
            <person name="Dervinis C."/>
            <person name="Anghel I."/>
            <person name="Soltis D."/>
            <person name="Soltis P."/>
            <person name="Zapata F."/>
        </authorList>
    </citation>
    <scope>NUCLEOTIDE SEQUENCE</scope>
    <source>
        <strain evidence="2">UCBG64.0493</strain>
        <tissue evidence="2">Leaf</tissue>
    </source>
</reference>
<evidence type="ECO:0000313" key="2">
    <source>
        <dbReference type="EMBL" id="KAK3027858.1"/>
    </source>
</evidence>
<gene>
    <name evidence="2" type="ORF">RJ639_041492</name>
</gene>
<comment type="caution">
    <text evidence="2">The sequence shown here is derived from an EMBL/GenBank/DDBJ whole genome shotgun (WGS) entry which is preliminary data.</text>
</comment>
<feature type="domain" description="DUF4219" evidence="1">
    <location>
        <begin position="13"/>
        <end position="39"/>
    </location>
</feature>
<dbReference type="Pfam" id="PF13961">
    <property type="entry name" value="DUF4219"/>
    <property type="match status" value="1"/>
</dbReference>
<evidence type="ECO:0000313" key="3">
    <source>
        <dbReference type="Proteomes" id="UP001188597"/>
    </source>
</evidence>
<organism evidence="2 3">
    <name type="scientific">Escallonia herrerae</name>
    <dbReference type="NCBI Taxonomy" id="1293975"/>
    <lineage>
        <taxon>Eukaryota</taxon>
        <taxon>Viridiplantae</taxon>
        <taxon>Streptophyta</taxon>
        <taxon>Embryophyta</taxon>
        <taxon>Tracheophyta</taxon>
        <taxon>Spermatophyta</taxon>
        <taxon>Magnoliopsida</taxon>
        <taxon>eudicotyledons</taxon>
        <taxon>Gunneridae</taxon>
        <taxon>Pentapetalae</taxon>
        <taxon>asterids</taxon>
        <taxon>campanulids</taxon>
        <taxon>Escalloniales</taxon>
        <taxon>Escalloniaceae</taxon>
        <taxon>Escallonia</taxon>
    </lineage>
</organism>
<keyword evidence="3" id="KW-1185">Reference proteome</keyword>
<accession>A0AA88WIN5</accession>